<feature type="transmembrane region" description="Helical" evidence="5">
    <location>
        <begin position="18"/>
        <end position="37"/>
    </location>
</feature>
<dbReference type="eggNOG" id="COG2314">
    <property type="taxonomic scope" value="Bacteria"/>
</dbReference>
<dbReference type="PATRIC" id="fig|1349767.4.peg.746"/>
<dbReference type="GO" id="GO:0016020">
    <property type="term" value="C:membrane"/>
    <property type="evidence" value="ECO:0007669"/>
    <property type="project" value="UniProtKB-SubCell"/>
</dbReference>
<name>W0VA63_9BURK</name>
<feature type="transmembrane region" description="Helical" evidence="5">
    <location>
        <begin position="112"/>
        <end position="137"/>
    </location>
</feature>
<comment type="subcellular location">
    <subcellularLocation>
        <location evidence="1">Membrane</location>
        <topology evidence="1">Multi-pass membrane protein</topology>
    </subcellularLocation>
</comment>
<dbReference type="InterPro" id="IPR007829">
    <property type="entry name" value="TM2"/>
</dbReference>
<dbReference type="EMBL" id="HG322949">
    <property type="protein sequence ID" value="CDG84781.1"/>
    <property type="molecule type" value="Genomic_DNA"/>
</dbReference>
<sequence length="147" mass="15687">MTMAVHAPAARSAHSNKTFATLLAFLLGAVGAHRFYLRGFKDGWGWLHCAALPASLLLWAAMPGADWFYQILPLTVSGLAGFLEALVLGLMPDEKWDAAFNADSCRQSASDWPLAVLLVATLMVGAGTLIATIARLFDLLYTGGSYG</sequence>
<dbReference type="Proteomes" id="UP000027604">
    <property type="component" value="Chromosome I"/>
</dbReference>
<dbReference type="OrthoDB" id="8702870at2"/>
<keyword evidence="2 5" id="KW-0812">Transmembrane</keyword>
<evidence type="ECO:0000313" key="8">
    <source>
        <dbReference type="Proteomes" id="UP000027604"/>
    </source>
</evidence>
<evidence type="ECO:0000256" key="1">
    <source>
        <dbReference type="ARBA" id="ARBA00004141"/>
    </source>
</evidence>
<dbReference type="RefSeq" id="WP_038495508.1">
    <property type="nucleotide sequence ID" value="NZ_BCTH01000016.1"/>
</dbReference>
<dbReference type="HOGENOM" id="CLU_119469_0_0_4"/>
<organism evidence="7 8">
    <name type="scientific">Janthinobacterium agaricidamnosum NBRC 102515 = DSM 9628</name>
    <dbReference type="NCBI Taxonomy" id="1349767"/>
    <lineage>
        <taxon>Bacteria</taxon>
        <taxon>Pseudomonadati</taxon>
        <taxon>Pseudomonadota</taxon>
        <taxon>Betaproteobacteria</taxon>
        <taxon>Burkholderiales</taxon>
        <taxon>Oxalobacteraceae</taxon>
        <taxon>Janthinobacterium</taxon>
    </lineage>
</organism>
<accession>W0VA63</accession>
<dbReference type="STRING" id="1349767.GJA_4171"/>
<feature type="domain" description="TM2" evidence="6">
    <location>
        <begin position="15"/>
        <end position="50"/>
    </location>
</feature>
<feature type="transmembrane region" description="Helical" evidence="5">
    <location>
        <begin position="67"/>
        <end position="91"/>
    </location>
</feature>
<evidence type="ECO:0000256" key="5">
    <source>
        <dbReference type="SAM" id="Phobius"/>
    </source>
</evidence>
<keyword evidence="4 5" id="KW-0472">Membrane</keyword>
<evidence type="ECO:0000313" key="7">
    <source>
        <dbReference type="EMBL" id="CDG84781.1"/>
    </source>
</evidence>
<dbReference type="Pfam" id="PF05154">
    <property type="entry name" value="TM2"/>
    <property type="match status" value="1"/>
</dbReference>
<protein>
    <submittedName>
        <fullName evidence="7">Putative membrane protein</fullName>
    </submittedName>
</protein>
<feature type="transmembrane region" description="Helical" evidence="5">
    <location>
        <begin position="44"/>
        <end position="61"/>
    </location>
</feature>
<evidence type="ECO:0000256" key="2">
    <source>
        <dbReference type="ARBA" id="ARBA00022692"/>
    </source>
</evidence>
<dbReference type="AlphaFoldDB" id="W0VA63"/>
<reference evidence="7 8" key="1">
    <citation type="journal article" date="2015" name="Genome Announc.">
        <title>Genome Sequence of Mushroom Soft-Rot Pathogen Janthinobacterium agaricidamnosum.</title>
        <authorList>
            <person name="Graupner K."/>
            <person name="Lackner G."/>
            <person name="Hertweck C."/>
        </authorList>
    </citation>
    <scope>NUCLEOTIDE SEQUENCE [LARGE SCALE GENOMIC DNA]</scope>
    <source>
        <strain evidence="8">NBRC 102515 / DSM 9628</strain>
    </source>
</reference>
<evidence type="ECO:0000256" key="4">
    <source>
        <dbReference type="ARBA" id="ARBA00023136"/>
    </source>
</evidence>
<keyword evidence="8" id="KW-1185">Reference proteome</keyword>
<proteinExistence type="predicted"/>
<evidence type="ECO:0000259" key="6">
    <source>
        <dbReference type="Pfam" id="PF05154"/>
    </source>
</evidence>
<keyword evidence="3 5" id="KW-1133">Transmembrane helix</keyword>
<evidence type="ECO:0000256" key="3">
    <source>
        <dbReference type="ARBA" id="ARBA00022989"/>
    </source>
</evidence>
<gene>
    <name evidence="7" type="ORF">GJA_4171</name>
</gene>
<dbReference type="KEGG" id="jag:GJA_4171"/>